<dbReference type="PANTHER" id="PTHR35186:SF4">
    <property type="entry name" value="PRION-INHIBITION AND PROPAGATION HELO DOMAIN-CONTAINING PROTEIN"/>
    <property type="match status" value="1"/>
</dbReference>
<feature type="domain" description="DUF7580" evidence="2">
    <location>
        <begin position="382"/>
        <end position="499"/>
    </location>
</feature>
<evidence type="ECO:0000313" key="3">
    <source>
        <dbReference type="EMBL" id="KAK7397802.1"/>
    </source>
</evidence>
<protein>
    <recommendedName>
        <fullName evidence="2">DUF7580 domain-containing protein</fullName>
    </recommendedName>
</protein>
<keyword evidence="4" id="KW-1185">Reference proteome</keyword>
<gene>
    <name evidence="3" type="ORF">QQX98_012826</name>
</gene>
<sequence>MAEVIGVITGLLGLLPVAAQVVSCYRNARTKIAEARACAKELKAIEVDLEVQEGRFLNEWELILRMAIDKNGNLDRQVVRAMIEDPSHPLWKDQQRNDCLLACLARSYHLCGKGRRDHRRDIARYSTWTDQPRLGAIPTSEGGVAEDDFSSTTTKLDRLRNSNQDLEALRSQLYTFQRTQQLAAAPQTLGAPLPQSISRVREVSLEAHKAITETFSCDDASHINHTAALCVNVEVENSASEQLSFDMAISFNSSVGLPAPFNQSSHWTVPRKDGQISKAISEDAQVPPTSQRKGRFNTEVAEEEAEISRIKLTKSSHTAANVDLIRIDNNCNYLRSKFGTLNPLDNVSVFLSSIQKCGYMFHLKESKYERPLDFDGKSLSFSLQNLLKMREVELTLDVQAKMALEIALAVLQFHSTPWLSETWKTSDLFLYGHMPQEPQEPRLFLHSSLSKRCETLEPETGAGQEHTTDPTNSYMFPMADYYGINNMTLFSLAVALLEVGH</sequence>
<name>A0ABR1GHS1_9HYPO</name>
<reference evidence="3 4" key="1">
    <citation type="journal article" date="2025" name="Microbiol. Resour. Announc.">
        <title>Draft genome sequences for Neonectria magnoliae and Neonectria punicea, canker pathogens of Liriodendron tulipifera and Acer saccharum in West Virginia.</title>
        <authorList>
            <person name="Petronek H.M."/>
            <person name="Kasson M.T."/>
            <person name="Metheny A.M."/>
            <person name="Stauder C.M."/>
            <person name="Lovett B."/>
            <person name="Lynch S.C."/>
            <person name="Garnas J.R."/>
            <person name="Kasson L.R."/>
            <person name="Stajich J.E."/>
        </authorList>
    </citation>
    <scope>NUCLEOTIDE SEQUENCE [LARGE SCALE GENOMIC DNA]</scope>
    <source>
        <strain evidence="3 4">NRRL 64653</strain>
    </source>
</reference>
<keyword evidence="1" id="KW-0732">Signal</keyword>
<evidence type="ECO:0000313" key="4">
    <source>
        <dbReference type="Proteomes" id="UP001498476"/>
    </source>
</evidence>
<evidence type="ECO:0000259" key="2">
    <source>
        <dbReference type="Pfam" id="PF24476"/>
    </source>
</evidence>
<accession>A0ABR1GHS1</accession>
<evidence type="ECO:0000256" key="1">
    <source>
        <dbReference type="SAM" id="SignalP"/>
    </source>
</evidence>
<dbReference type="Pfam" id="PF24476">
    <property type="entry name" value="DUF7580"/>
    <property type="match status" value="1"/>
</dbReference>
<organism evidence="3 4">
    <name type="scientific">Neonectria punicea</name>
    <dbReference type="NCBI Taxonomy" id="979145"/>
    <lineage>
        <taxon>Eukaryota</taxon>
        <taxon>Fungi</taxon>
        <taxon>Dikarya</taxon>
        <taxon>Ascomycota</taxon>
        <taxon>Pezizomycotina</taxon>
        <taxon>Sordariomycetes</taxon>
        <taxon>Hypocreomycetidae</taxon>
        <taxon>Hypocreales</taxon>
        <taxon>Nectriaceae</taxon>
        <taxon>Neonectria</taxon>
    </lineage>
</organism>
<dbReference type="InterPro" id="IPR056002">
    <property type="entry name" value="DUF7580"/>
</dbReference>
<proteinExistence type="predicted"/>
<dbReference type="EMBL" id="JAZAVJ010000431">
    <property type="protein sequence ID" value="KAK7397802.1"/>
    <property type="molecule type" value="Genomic_DNA"/>
</dbReference>
<comment type="caution">
    <text evidence="3">The sequence shown here is derived from an EMBL/GenBank/DDBJ whole genome shotgun (WGS) entry which is preliminary data.</text>
</comment>
<dbReference type="PANTHER" id="PTHR35186">
    <property type="entry name" value="ANK_REP_REGION DOMAIN-CONTAINING PROTEIN"/>
    <property type="match status" value="1"/>
</dbReference>
<dbReference type="Proteomes" id="UP001498476">
    <property type="component" value="Unassembled WGS sequence"/>
</dbReference>
<feature type="chain" id="PRO_5047089164" description="DUF7580 domain-containing protein" evidence="1">
    <location>
        <begin position="20"/>
        <end position="501"/>
    </location>
</feature>
<feature type="signal peptide" evidence="1">
    <location>
        <begin position="1"/>
        <end position="19"/>
    </location>
</feature>